<keyword evidence="3" id="KW-1185">Reference proteome</keyword>
<evidence type="ECO:0000313" key="3">
    <source>
        <dbReference type="Proteomes" id="UP000236161"/>
    </source>
</evidence>
<dbReference type="EMBL" id="KZ452001">
    <property type="protein sequence ID" value="PKA53014.1"/>
    <property type="molecule type" value="Genomic_DNA"/>
</dbReference>
<feature type="region of interest" description="Disordered" evidence="1">
    <location>
        <begin position="1"/>
        <end position="64"/>
    </location>
</feature>
<sequence>MVKMKAMIGAETPGDGEGEPDTGGSGGPDARDDSSGPNAVSEDRAGGTNVENERSRSLPFEYFD</sequence>
<dbReference type="AlphaFoldDB" id="A0A2I0ABT3"/>
<dbReference type="Proteomes" id="UP000236161">
    <property type="component" value="Unassembled WGS sequence"/>
</dbReference>
<accession>A0A2I0ABT3</accession>
<evidence type="ECO:0000256" key="1">
    <source>
        <dbReference type="SAM" id="MobiDB-lite"/>
    </source>
</evidence>
<evidence type="ECO:0000313" key="2">
    <source>
        <dbReference type="EMBL" id="PKA53014.1"/>
    </source>
</evidence>
<protein>
    <submittedName>
        <fullName evidence="2">Uncharacterized protein</fullName>
    </submittedName>
</protein>
<reference evidence="2 3" key="1">
    <citation type="journal article" date="2017" name="Nature">
        <title>The Apostasia genome and the evolution of orchids.</title>
        <authorList>
            <person name="Zhang G.Q."/>
            <person name="Liu K.W."/>
            <person name="Li Z."/>
            <person name="Lohaus R."/>
            <person name="Hsiao Y.Y."/>
            <person name="Niu S.C."/>
            <person name="Wang J.Y."/>
            <person name="Lin Y.C."/>
            <person name="Xu Q."/>
            <person name="Chen L.J."/>
            <person name="Yoshida K."/>
            <person name="Fujiwara S."/>
            <person name="Wang Z.W."/>
            <person name="Zhang Y.Q."/>
            <person name="Mitsuda N."/>
            <person name="Wang M."/>
            <person name="Liu G.H."/>
            <person name="Pecoraro L."/>
            <person name="Huang H.X."/>
            <person name="Xiao X.J."/>
            <person name="Lin M."/>
            <person name="Wu X.Y."/>
            <person name="Wu W.L."/>
            <person name="Chen Y.Y."/>
            <person name="Chang S.B."/>
            <person name="Sakamoto S."/>
            <person name="Ohme-Takagi M."/>
            <person name="Yagi M."/>
            <person name="Zeng S.J."/>
            <person name="Shen C.Y."/>
            <person name="Yeh C.M."/>
            <person name="Luo Y.B."/>
            <person name="Tsai W.C."/>
            <person name="Van de Peer Y."/>
            <person name="Liu Z.J."/>
        </authorList>
    </citation>
    <scope>NUCLEOTIDE SEQUENCE [LARGE SCALE GENOMIC DNA]</scope>
    <source>
        <strain evidence="3">cv. Shenzhen</strain>
        <tissue evidence="2">Stem</tissue>
    </source>
</reference>
<proteinExistence type="predicted"/>
<name>A0A2I0ABT3_9ASPA</name>
<feature type="compositionally biased region" description="Basic and acidic residues" evidence="1">
    <location>
        <begin position="41"/>
        <end position="56"/>
    </location>
</feature>
<gene>
    <name evidence="2" type="ORF">AXF42_Ash001995</name>
</gene>
<organism evidence="2 3">
    <name type="scientific">Apostasia shenzhenica</name>
    <dbReference type="NCBI Taxonomy" id="1088818"/>
    <lineage>
        <taxon>Eukaryota</taxon>
        <taxon>Viridiplantae</taxon>
        <taxon>Streptophyta</taxon>
        <taxon>Embryophyta</taxon>
        <taxon>Tracheophyta</taxon>
        <taxon>Spermatophyta</taxon>
        <taxon>Magnoliopsida</taxon>
        <taxon>Liliopsida</taxon>
        <taxon>Asparagales</taxon>
        <taxon>Orchidaceae</taxon>
        <taxon>Apostasioideae</taxon>
        <taxon>Apostasia</taxon>
    </lineage>
</organism>